<dbReference type="Gene3D" id="3.40.630.30">
    <property type="match status" value="1"/>
</dbReference>
<dbReference type="SUPFAM" id="SSF55729">
    <property type="entry name" value="Acyl-CoA N-acyltransferases (Nat)"/>
    <property type="match status" value="1"/>
</dbReference>
<organism evidence="1 2">
    <name type="scientific">Desulfofustis limnaeus</name>
    <dbReference type="NCBI Taxonomy" id="2740163"/>
    <lineage>
        <taxon>Bacteria</taxon>
        <taxon>Pseudomonadati</taxon>
        <taxon>Thermodesulfobacteriota</taxon>
        <taxon>Desulfobulbia</taxon>
        <taxon>Desulfobulbales</taxon>
        <taxon>Desulfocapsaceae</taxon>
        <taxon>Desulfofustis</taxon>
    </lineage>
</organism>
<gene>
    <name evidence="1" type="ORF">DPPLL_30440</name>
</gene>
<sequence length="350" mass="39234">MKTAREACLAALRNAPHAIEPGQKYTVDNFKPDDAVGVARLYYAVYGEMFPIDAVYDPEALVRLNSGGEQHQVVGRTDTGDIIGLYGIFRNPPGRRIMEAGSWIVHPAYRKTTLAMRMAERIHLHPPEYLGLDVMFGQSVTDHQITQKMAHKFHSLSCALEIEAMPPRPEHEDGWSAGRISLLDVFAVYHDRPHTVFLPRFYADTLRSLYAAWRLNRSFSSDRAPEHRQTRGTIQLVDQADLLKITIEQSGSDMSEYLARLEAQHPGHHVYQLILPLWQPGSSLAVEAARSAGYFLGGLLPLWFDKDGLLLQKVAGDPDFTQIQLFTEEAKSLLSLIIADRRSLPPPAGL</sequence>
<evidence type="ECO:0000313" key="2">
    <source>
        <dbReference type="Proteomes" id="UP000830055"/>
    </source>
</evidence>
<dbReference type="RefSeq" id="WP_284152016.1">
    <property type="nucleotide sequence ID" value="NZ_AP025516.1"/>
</dbReference>
<name>A0ABN6MBD6_9BACT</name>
<evidence type="ECO:0008006" key="3">
    <source>
        <dbReference type="Google" id="ProtNLM"/>
    </source>
</evidence>
<keyword evidence="2" id="KW-1185">Reference proteome</keyword>
<dbReference type="InterPro" id="IPR016181">
    <property type="entry name" value="Acyl_CoA_acyltransferase"/>
</dbReference>
<dbReference type="EMBL" id="AP025516">
    <property type="protein sequence ID" value="BDD88679.1"/>
    <property type="molecule type" value="Genomic_DNA"/>
</dbReference>
<accession>A0ABN6MBD6</accession>
<reference evidence="1 2" key="1">
    <citation type="submission" date="2022-01" db="EMBL/GenBank/DDBJ databases">
        <title>Desulfofustis limnae sp. nov., a novel mesophilic sulfate-reducing bacterium isolated from marsh soil.</title>
        <authorList>
            <person name="Watanabe M."/>
            <person name="Takahashi A."/>
            <person name="Kojima H."/>
            <person name="Fukui M."/>
        </authorList>
    </citation>
    <scope>NUCLEOTIDE SEQUENCE [LARGE SCALE GENOMIC DNA]</scope>
    <source>
        <strain evidence="1 2">PPLL</strain>
    </source>
</reference>
<proteinExistence type="predicted"/>
<protein>
    <recommendedName>
        <fullName evidence="3">GNAT family N-acetyltransferase</fullName>
    </recommendedName>
</protein>
<dbReference type="Proteomes" id="UP000830055">
    <property type="component" value="Chromosome"/>
</dbReference>
<evidence type="ECO:0000313" key="1">
    <source>
        <dbReference type="EMBL" id="BDD88679.1"/>
    </source>
</evidence>